<sequence>MTYDDVKKIRIPLGQDVAIFEVITNTGNSYLVASKSVDGAKKKVVRYEGKNLTFISVIEKERGIL</sequence>
<protein>
    <submittedName>
        <fullName evidence="1">Uncharacterized protein</fullName>
    </submittedName>
</protein>
<reference evidence="1" key="1">
    <citation type="journal article" date="2021" name="Proc. Natl. Acad. Sci. U.S.A.">
        <title>A Catalog of Tens of Thousands of Viruses from Human Metagenomes Reveals Hidden Associations with Chronic Diseases.</title>
        <authorList>
            <person name="Tisza M.J."/>
            <person name="Buck C.B."/>
        </authorList>
    </citation>
    <scope>NUCLEOTIDE SEQUENCE</scope>
    <source>
        <strain evidence="1">Ct3cV12</strain>
    </source>
</reference>
<name>A0A8S5VY21_9VIRU</name>
<organism evidence="1">
    <name type="scientific">Tectiviridae sp</name>
    <dbReference type="NCBI Taxonomy" id="2831614"/>
    <lineage>
        <taxon>Viruses</taxon>
        <taxon>Varidnaviria</taxon>
        <taxon>Bamfordvirae</taxon>
        <taxon>Preplasmiviricota</taxon>
        <taxon>Prepoliviricotina</taxon>
        <taxon>Tectiliviricetes</taxon>
        <taxon>Kalamavirales</taxon>
        <taxon>Tectiviridae</taxon>
    </lineage>
</organism>
<proteinExistence type="predicted"/>
<evidence type="ECO:0000313" key="1">
    <source>
        <dbReference type="EMBL" id="DAI59081.1"/>
    </source>
</evidence>
<dbReference type="EMBL" id="BK031033">
    <property type="protein sequence ID" value="DAI59081.1"/>
    <property type="molecule type" value="Genomic_DNA"/>
</dbReference>
<accession>A0A8S5VY21</accession>